<dbReference type="PANTHER" id="PTHR24373:SF275">
    <property type="entry name" value="TIR DOMAIN-CONTAINING PROTEIN"/>
    <property type="match status" value="1"/>
</dbReference>
<organism evidence="4 5">
    <name type="scientific">Brachionus calyciflorus</name>
    <dbReference type="NCBI Taxonomy" id="104777"/>
    <lineage>
        <taxon>Eukaryota</taxon>
        <taxon>Metazoa</taxon>
        <taxon>Spiralia</taxon>
        <taxon>Gnathifera</taxon>
        <taxon>Rotifera</taxon>
        <taxon>Eurotatoria</taxon>
        <taxon>Monogononta</taxon>
        <taxon>Pseudotrocha</taxon>
        <taxon>Ploima</taxon>
        <taxon>Brachionidae</taxon>
        <taxon>Brachionus</taxon>
    </lineage>
</organism>
<keyword evidence="5" id="KW-1185">Reference proteome</keyword>
<dbReference type="EMBL" id="CAJNOC010000071">
    <property type="protein sequence ID" value="CAF0712172.1"/>
    <property type="molecule type" value="Genomic_DNA"/>
</dbReference>
<proteinExistence type="predicted"/>
<dbReference type="InterPro" id="IPR050328">
    <property type="entry name" value="Dev_Immune_Receptor"/>
</dbReference>
<accession>A0A813M528</accession>
<evidence type="ECO:0000256" key="3">
    <source>
        <dbReference type="ARBA" id="ARBA00022737"/>
    </source>
</evidence>
<dbReference type="Gene3D" id="3.80.10.10">
    <property type="entry name" value="Ribonuclease Inhibitor"/>
    <property type="match status" value="1"/>
</dbReference>
<dbReference type="Pfam" id="PF13855">
    <property type="entry name" value="LRR_8"/>
    <property type="match status" value="1"/>
</dbReference>
<dbReference type="PROSITE" id="PS51450">
    <property type="entry name" value="LRR"/>
    <property type="match status" value="1"/>
</dbReference>
<evidence type="ECO:0000256" key="1">
    <source>
        <dbReference type="ARBA" id="ARBA00022614"/>
    </source>
</evidence>
<dbReference type="InterPro" id="IPR032675">
    <property type="entry name" value="LRR_dom_sf"/>
</dbReference>
<evidence type="ECO:0000256" key="2">
    <source>
        <dbReference type="ARBA" id="ARBA00022729"/>
    </source>
</evidence>
<evidence type="ECO:0000313" key="4">
    <source>
        <dbReference type="EMBL" id="CAF0712172.1"/>
    </source>
</evidence>
<dbReference type="PANTHER" id="PTHR24373">
    <property type="entry name" value="SLIT RELATED LEUCINE-RICH REPEAT NEURONAL PROTEIN"/>
    <property type="match status" value="1"/>
</dbReference>
<sequence length="545" mass="63568">MLDGLENLISLNLIKNKIVKIEANSFLSLKKLFSLNLNRNFIKNLNKDSFNGLSNLKVLSLNSNEGLDLAYDSFNPCISLTLIDLSRNKIKTLDSRLFNLNESLRVVKLSQNQLRILDFLKNSKNLEILDIRGCENNFDQIFCTNLKLLQISCNLVKKFDLKNLKNIQCLCVEDIIELEKSPFEMLENLDFLCITTQRILKNGLTAENFNGLKDLKYLYLNVSELNQMDEVKETIFTNLFDSELNDSNKNKYNPENNEKFHRITLQNKSLHQVLYSKIMSKVRFNEPSADPNDLIQKLDDKNKEDYGYYLLRSNYKRVKPHSKYTQEGARPQSPNTPYSNLKDEILANIPRHSESVFRQTTRAGQETDPNKRIFIQRCSDTYNEHSIRGQSASQPYCYITKDPHSNLVPPEYTKSKYGSYPTWGPDETGIRTRSHFVGEPAEKFVNIDMYKRPLTNQAGQIIFDYGRPNNGYYLQRHQYDNTWFNSSLKLNQTDILKSIRPKTKSEYRSLNDLDKKMVRSKTAEWPFRTEYTGRYAIQETNLEKL</sequence>
<protein>
    <submittedName>
        <fullName evidence="4">Uncharacterized protein</fullName>
    </submittedName>
</protein>
<keyword evidence="2" id="KW-0732">Signal</keyword>
<reference evidence="4" key="1">
    <citation type="submission" date="2021-02" db="EMBL/GenBank/DDBJ databases">
        <authorList>
            <person name="Nowell W R."/>
        </authorList>
    </citation>
    <scope>NUCLEOTIDE SEQUENCE</scope>
    <source>
        <strain evidence="4">Ploen Becks lab</strain>
    </source>
</reference>
<dbReference type="SMART" id="SM00369">
    <property type="entry name" value="LRR_TYP"/>
    <property type="match status" value="4"/>
</dbReference>
<evidence type="ECO:0000313" key="5">
    <source>
        <dbReference type="Proteomes" id="UP000663879"/>
    </source>
</evidence>
<comment type="caution">
    <text evidence="4">The sequence shown here is derived from an EMBL/GenBank/DDBJ whole genome shotgun (WGS) entry which is preliminary data.</text>
</comment>
<dbReference type="InterPro" id="IPR001611">
    <property type="entry name" value="Leu-rich_rpt"/>
</dbReference>
<name>A0A813M528_9BILA</name>
<keyword evidence="1" id="KW-0433">Leucine-rich repeat</keyword>
<dbReference type="InterPro" id="IPR003591">
    <property type="entry name" value="Leu-rich_rpt_typical-subtyp"/>
</dbReference>
<gene>
    <name evidence="4" type="ORF">OXX778_LOCUS1184</name>
</gene>
<dbReference type="OrthoDB" id="9974851at2759"/>
<dbReference type="SUPFAM" id="SSF52058">
    <property type="entry name" value="L domain-like"/>
    <property type="match status" value="1"/>
</dbReference>
<keyword evidence="3" id="KW-0677">Repeat</keyword>
<dbReference type="Proteomes" id="UP000663879">
    <property type="component" value="Unassembled WGS sequence"/>
</dbReference>
<dbReference type="AlphaFoldDB" id="A0A813M528"/>